<reference evidence="1 2" key="1">
    <citation type="journal article" date="2019" name="Nat. Ecol. Evol.">
        <title>Megaphylogeny resolves global patterns of mushroom evolution.</title>
        <authorList>
            <person name="Varga T."/>
            <person name="Krizsan K."/>
            <person name="Foldi C."/>
            <person name="Dima B."/>
            <person name="Sanchez-Garcia M."/>
            <person name="Sanchez-Ramirez S."/>
            <person name="Szollosi G.J."/>
            <person name="Szarkandi J.G."/>
            <person name="Papp V."/>
            <person name="Albert L."/>
            <person name="Andreopoulos W."/>
            <person name="Angelini C."/>
            <person name="Antonin V."/>
            <person name="Barry K.W."/>
            <person name="Bougher N.L."/>
            <person name="Buchanan P."/>
            <person name="Buyck B."/>
            <person name="Bense V."/>
            <person name="Catcheside P."/>
            <person name="Chovatia M."/>
            <person name="Cooper J."/>
            <person name="Damon W."/>
            <person name="Desjardin D."/>
            <person name="Finy P."/>
            <person name="Geml J."/>
            <person name="Haridas S."/>
            <person name="Hughes K."/>
            <person name="Justo A."/>
            <person name="Karasinski D."/>
            <person name="Kautmanova I."/>
            <person name="Kiss B."/>
            <person name="Kocsube S."/>
            <person name="Kotiranta H."/>
            <person name="LaButti K.M."/>
            <person name="Lechner B.E."/>
            <person name="Liimatainen K."/>
            <person name="Lipzen A."/>
            <person name="Lukacs Z."/>
            <person name="Mihaltcheva S."/>
            <person name="Morgado L.N."/>
            <person name="Niskanen T."/>
            <person name="Noordeloos M.E."/>
            <person name="Ohm R.A."/>
            <person name="Ortiz-Santana B."/>
            <person name="Ovrebo C."/>
            <person name="Racz N."/>
            <person name="Riley R."/>
            <person name="Savchenko A."/>
            <person name="Shiryaev A."/>
            <person name="Soop K."/>
            <person name="Spirin V."/>
            <person name="Szebenyi C."/>
            <person name="Tomsovsky M."/>
            <person name="Tulloss R.E."/>
            <person name="Uehling J."/>
            <person name="Grigoriev I.V."/>
            <person name="Vagvolgyi C."/>
            <person name="Papp T."/>
            <person name="Martin F.M."/>
            <person name="Miettinen O."/>
            <person name="Hibbett D.S."/>
            <person name="Nagy L.G."/>
        </authorList>
    </citation>
    <scope>NUCLEOTIDE SEQUENCE [LARGE SCALE GENOMIC DNA]</scope>
    <source>
        <strain evidence="1 2">CBS 962.96</strain>
    </source>
</reference>
<keyword evidence="2" id="KW-1185">Reference proteome</keyword>
<evidence type="ECO:0000313" key="1">
    <source>
        <dbReference type="EMBL" id="THU94321.1"/>
    </source>
</evidence>
<sequence>NIDARLILPYSRPQVSSNPVRVTKTASREPHAVPLLPQLITGEASMPFRDRYTKLRIRSLGKEPGIDSAVYFDTDALVLRNSKELFAIPLEFGATPDI</sequence>
<dbReference type="Proteomes" id="UP000297245">
    <property type="component" value="Unassembled WGS sequence"/>
</dbReference>
<evidence type="ECO:0008006" key="3">
    <source>
        <dbReference type="Google" id="ProtNLM"/>
    </source>
</evidence>
<dbReference type="InterPro" id="IPR029044">
    <property type="entry name" value="Nucleotide-diphossugar_trans"/>
</dbReference>
<dbReference type="AlphaFoldDB" id="A0A4S8LXY6"/>
<organism evidence="1 2">
    <name type="scientific">Dendrothele bispora (strain CBS 962.96)</name>
    <dbReference type="NCBI Taxonomy" id="1314807"/>
    <lineage>
        <taxon>Eukaryota</taxon>
        <taxon>Fungi</taxon>
        <taxon>Dikarya</taxon>
        <taxon>Basidiomycota</taxon>
        <taxon>Agaricomycotina</taxon>
        <taxon>Agaricomycetes</taxon>
        <taxon>Agaricomycetidae</taxon>
        <taxon>Agaricales</taxon>
        <taxon>Agaricales incertae sedis</taxon>
        <taxon>Dendrothele</taxon>
    </lineage>
</organism>
<accession>A0A4S8LXY6</accession>
<evidence type="ECO:0000313" key="2">
    <source>
        <dbReference type="Proteomes" id="UP000297245"/>
    </source>
</evidence>
<gene>
    <name evidence="1" type="ORF">K435DRAFT_900510</name>
</gene>
<dbReference type="OrthoDB" id="2014201at2759"/>
<dbReference type="EMBL" id="ML179227">
    <property type="protein sequence ID" value="THU94321.1"/>
    <property type="molecule type" value="Genomic_DNA"/>
</dbReference>
<name>A0A4S8LXY6_DENBC</name>
<feature type="non-terminal residue" evidence="1">
    <location>
        <position position="1"/>
    </location>
</feature>
<dbReference type="Gene3D" id="3.90.550.10">
    <property type="entry name" value="Spore Coat Polysaccharide Biosynthesis Protein SpsA, Chain A"/>
    <property type="match status" value="1"/>
</dbReference>
<protein>
    <recommendedName>
        <fullName evidence="3">Nucleotide-diphospho-sugar transferase domain-containing protein</fullName>
    </recommendedName>
</protein>
<dbReference type="SUPFAM" id="SSF53448">
    <property type="entry name" value="Nucleotide-diphospho-sugar transferases"/>
    <property type="match status" value="1"/>
</dbReference>
<proteinExistence type="predicted"/>